<dbReference type="EMBL" id="JBDLBQ010000007">
    <property type="protein sequence ID" value="MFN2102926.1"/>
    <property type="molecule type" value="Genomic_DNA"/>
</dbReference>
<name>A0ABW9KFF7_9FIRM</name>
<gene>
    <name evidence="1" type="ORF">ABDJ34_08425</name>
</gene>
<comment type="caution">
    <text evidence="1">The sequence shown here is derived from an EMBL/GenBank/DDBJ whole genome shotgun (WGS) entry which is preliminary data.</text>
</comment>
<proteinExistence type="predicted"/>
<sequence>MNKDNFKDLPLGTIIMIKKDNGYKDIVRITKKNTPNPFGDDETIYDYYGTEPYPVLIPEQLYFFYSDDVIEIIKYPENKKQIN</sequence>
<organism evidence="1 2">
    <name type="scientific">Finegoldia dalianensis</name>
    <dbReference type="NCBI Taxonomy" id="3145239"/>
    <lineage>
        <taxon>Bacteria</taxon>
        <taxon>Bacillati</taxon>
        <taxon>Bacillota</taxon>
        <taxon>Tissierellia</taxon>
        <taxon>Tissierellales</taxon>
        <taxon>Peptoniphilaceae</taxon>
        <taxon>Finegoldia</taxon>
    </lineage>
</organism>
<reference evidence="1 2" key="1">
    <citation type="journal article" date="2024" name="Anaerobe">
        <title>The identification of Finegoldia dalianensis sp. nov., isolated from the pus of a patient with skin abscess and genomic analysis of the strains belonging to Finegoldia genus.</title>
        <authorList>
            <person name="Li Y."/>
            <person name="Wang Y."/>
            <person name="Xiao D."/>
            <person name="Wang J."/>
            <person name="Jin D."/>
        </authorList>
    </citation>
    <scope>NUCLEOTIDE SEQUENCE [LARGE SCALE GENOMIC DNA]</scope>
    <source>
        <strain evidence="1 2">LY240594</strain>
    </source>
</reference>
<evidence type="ECO:0000313" key="2">
    <source>
        <dbReference type="Proteomes" id="UP001634413"/>
    </source>
</evidence>
<protein>
    <submittedName>
        <fullName evidence="1">DUF4176 domain-containing protein</fullName>
    </submittedName>
</protein>
<accession>A0ABW9KFF7</accession>
<dbReference type="RefSeq" id="WP_316517795.1">
    <property type="nucleotide sequence ID" value="NZ_JBDLBQ010000007.1"/>
</dbReference>
<evidence type="ECO:0000313" key="1">
    <source>
        <dbReference type="EMBL" id="MFN2102926.1"/>
    </source>
</evidence>
<keyword evidence="2" id="KW-1185">Reference proteome</keyword>
<dbReference type="Proteomes" id="UP001634413">
    <property type="component" value="Unassembled WGS sequence"/>
</dbReference>